<evidence type="ECO:0000313" key="10">
    <source>
        <dbReference type="Proteomes" id="UP001214576"/>
    </source>
</evidence>
<protein>
    <recommendedName>
        <fullName evidence="8">EF-hand domain-containing protein</fullName>
    </recommendedName>
</protein>
<dbReference type="SMART" id="SM00175">
    <property type="entry name" value="RAB"/>
    <property type="match status" value="1"/>
</dbReference>
<evidence type="ECO:0000259" key="8">
    <source>
        <dbReference type="PROSITE" id="PS50222"/>
    </source>
</evidence>
<dbReference type="EMBL" id="JAKZEL010000002">
    <property type="protein sequence ID" value="KAI4545958.1"/>
    <property type="molecule type" value="Genomic_DNA"/>
</dbReference>
<dbReference type="InterPro" id="IPR001806">
    <property type="entry name" value="Small_GTPase"/>
</dbReference>
<feature type="domain" description="EF-hand" evidence="8">
    <location>
        <begin position="33"/>
        <end position="68"/>
    </location>
</feature>
<dbReference type="Proteomes" id="UP001214576">
    <property type="component" value="Unassembled WGS sequence"/>
</dbReference>
<dbReference type="SMART" id="SM00177">
    <property type="entry name" value="ARF"/>
    <property type="match status" value="1"/>
</dbReference>
<evidence type="ECO:0000256" key="6">
    <source>
        <dbReference type="SAM" id="Coils"/>
    </source>
</evidence>
<keyword evidence="3" id="KW-0106">Calcium</keyword>
<dbReference type="SMART" id="SM00054">
    <property type="entry name" value="EFh"/>
    <property type="match status" value="1"/>
</dbReference>
<proteinExistence type="predicted"/>
<dbReference type="SMART" id="SM00173">
    <property type="entry name" value="RAS"/>
    <property type="match status" value="1"/>
</dbReference>
<dbReference type="Gene3D" id="3.40.50.300">
    <property type="entry name" value="P-loop containing nucleotide triphosphate hydrolases"/>
    <property type="match status" value="1"/>
</dbReference>
<keyword evidence="10" id="KW-1185">Reference proteome</keyword>
<comment type="caution">
    <text evidence="9">The sequence shown here is derived from an EMBL/GenBank/DDBJ whole genome shotgun (WGS) entry which is preliminary data.</text>
</comment>
<accession>A0AAD4UEW7</accession>
<dbReference type="PROSITE" id="PS51419">
    <property type="entry name" value="RAB"/>
    <property type="match status" value="1"/>
</dbReference>
<sequence length="634" mass="72591">MEGAAAPRQPSVMSSVNRGSLHSFQRLHKELPLSLEDLEDVFDALDADGNGFLTPEEFTTGFSHFFFSQDNPSQEDAGMQLAQLQEEKVYQSRGDEDLGDMDKDEEAQFQTLMDRLGAQKVLEDEADVKQLWLQLKKDEPHLLSNFEDFLTRIFSQLLEAHEEKNELECALKKKIAAYDEEIQHLYEEMEQQIKTEKEQFLLKDTERFRARSQELERKLLSKEQELEQLVQKQKRLEGQCTALHSDKHKTKAENTKLRLTNQELARELERTSRELQDAQQQLESLRQEAHKLHQEKEMEVYRVTESLQREKSGLLKQLDFLRERNKHLRDEQDIRFQKDKAARTNTAASKPSRKQRSGSVIGKYVDGTGMLRRIISIEEDPLPQLLGGGFQQPLSKCLEEEEASGQGVDRQSGPARPLELTPTSPRGQPVGKEALSEEEGFPSTPDRLFRIVFVGNSSVGKTSFLGRFCDGRFSPGSAATVGIDYRVKTVRVDDSRVAVQLWDTAGQERYRCITQQFFRKADGVVVMYDLTARQSFLDVRQWLSSVEEAVGDRIPVLLLGNKIDNEKEREVPRGLGEQLAKEHNLTFYECSAYSGHNTEESVLHLARILKEREDTVREDTIQVDRPAKKKACCG</sequence>
<evidence type="ECO:0000256" key="4">
    <source>
        <dbReference type="ARBA" id="ARBA00023134"/>
    </source>
</evidence>
<feature type="region of interest" description="Disordered" evidence="7">
    <location>
        <begin position="399"/>
        <end position="441"/>
    </location>
</feature>
<dbReference type="InterPro" id="IPR027417">
    <property type="entry name" value="P-loop_NTPase"/>
</dbReference>
<dbReference type="SUPFAM" id="SSF47473">
    <property type="entry name" value="EF-hand"/>
    <property type="match status" value="1"/>
</dbReference>
<dbReference type="CDD" id="cd00154">
    <property type="entry name" value="Rab"/>
    <property type="match status" value="1"/>
</dbReference>
<reference evidence="9" key="1">
    <citation type="submission" date="2022-03" db="EMBL/GenBank/DDBJ databases">
        <title>Genomic analyses of argali, domestic sheep and their hybrids provide insights into chromosomal evolution, heterosis and genetic basis of agronomic traits.</title>
        <authorList>
            <person name="Li M."/>
        </authorList>
    </citation>
    <scope>NUCLEOTIDE SEQUENCE</scope>
    <source>
        <strain evidence="9">CAU-MHL-2022a</strain>
        <tissue evidence="9">Skin</tissue>
    </source>
</reference>
<dbReference type="PANTHER" id="PTHR47977">
    <property type="entry name" value="RAS-RELATED PROTEIN RAB"/>
    <property type="match status" value="1"/>
</dbReference>
<dbReference type="Pfam" id="PF00071">
    <property type="entry name" value="Ras"/>
    <property type="match status" value="1"/>
</dbReference>
<dbReference type="PROSITE" id="PS51421">
    <property type="entry name" value="RAS"/>
    <property type="match status" value="1"/>
</dbReference>
<keyword evidence="6" id="KW-0175">Coiled coil</keyword>
<evidence type="ECO:0000313" key="9">
    <source>
        <dbReference type="EMBL" id="KAI4545958.1"/>
    </source>
</evidence>
<dbReference type="InterPro" id="IPR018247">
    <property type="entry name" value="EF_Hand_1_Ca_BS"/>
</dbReference>
<dbReference type="Gene3D" id="1.10.238.10">
    <property type="entry name" value="EF-hand"/>
    <property type="match status" value="1"/>
</dbReference>
<dbReference type="PRINTS" id="PR00449">
    <property type="entry name" value="RASTRNSFRMNG"/>
</dbReference>
<dbReference type="SUPFAM" id="SSF52540">
    <property type="entry name" value="P-loop containing nucleoside triphosphate hydrolases"/>
    <property type="match status" value="1"/>
</dbReference>
<dbReference type="InterPro" id="IPR050227">
    <property type="entry name" value="Rab"/>
</dbReference>
<dbReference type="SMART" id="SM00176">
    <property type="entry name" value="RAN"/>
    <property type="match status" value="1"/>
</dbReference>
<gene>
    <name evidence="9" type="ORF">MG293_002513</name>
</gene>
<evidence type="ECO:0000256" key="2">
    <source>
        <dbReference type="ARBA" id="ARBA00022741"/>
    </source>
</evidence>
<dbReference type="AlphaFoldDB" id="A0AAD4UEW7"/>
<dbReference type="PROSITE" id="PS00018">
    <property type="entry name" value="EF_HAND_1"/>
    <property type="match status" value="1"/>
</dbReference>
<dbReference type="NCBIfam" id="TIGR00231">
    <property type="entry name" value="small_GTP"/>
    <property type="match status" value="1"/>
</dbReference>
<dbReference type="InterPro" id="IPR011992">
    <property type="entry name" value="EF-hand-dom_pair"/>
</dbReference>
<keyword evidence="1" id="KW-0479">Metal-binding</keyword>
<dbReference type="InterPro" id="IPR005225">
    <property type="entry name" value="Small_GTP-bd"/>
</dbReference>
<dbReference type="PROSITE" id="PS50222">
    <property type="entry name" value="EF_HAND_2"/>
    <property type="match status" value="1"/>
</dbReference>
<organism evidence="9 10">
    <name type="scientific">Ovis ammon polii</name>
    <dbReference type="NCBI Taxonomy" id="230172"/>
    <lineage>
        <taxon>Eukaryota</taxon>
        <taxon>Metazoa</taxon>
        <taxon>Chordata</taxon>
        <taxon>Craniata</taxon>
        <taxon>Vertebrata</taxon>
        <taxon>Euteleostomi</taxon>
        <taxon>Mammalia</taxon>
        <taxon>Eutheria</taxon>
        <taxon>Laurasiatheria</taxon>
        <taxon>Artiodactyla</taxon>
        <taxon>Ruminantia</taxon>
        <taxon>Pecora</taxon>
        <taxon>Bovidae</taxon>
        <taxon>Caprinae</taxon>
        <taxon>Ovis</taxon>
    </lineage>
</organism>
<evidence type="ECO:0000256" key="1">
    <source>
        <dbReference type="ARBA" id="ARBA00022723"/>
    </source>
</evidence>
<dbReference type="SMART" id="SM00174">
    <property type="entry name" value="RHO"/>
    <property type="match status" value="1"/>
</dbReference>
<name>A0AAD4UEW7_OVIAM</name>
<dbReference type="GO" id="GO:0005525">
    <property type="term" value="F:GTP binding"/>
    <property type="evidence" value="ECO:0007669"/>
    <property type="project" value="UniProtKB-KW"/>
</dbReference>
<dbReference type="FunFam" id="3.40.50.300:FF:001129">
    <property type="entry name" value="ras-related protein Rab-44 isoform X2"/>
    <property type="match status" value="1"/>
</dbReference>
<feature type="coiled-coil region" evidence="6">
    <location>
        <begin position="175"/>
        <end position="331"/>
    </location>
</feature>
<keyword evidence="4" id="KW-0342">GTP-binding</keyword>
<evidence type="ECO:0000256" key="3">
    <source>
        <dbReference type="ARBA" id="ARBA00022837"/>
    </source>
</evidence>
<evidence type="ECO:0000256" key="5">
    <source>
        <dbReference type="ARBA" id="ARBA00023288"/>
    </source>
</evidence>
<dbReference type="InterPro" id="IPR002048">
    <property type="entry name" value="EF_hand_dom"/>
</dbReference>
<keyword evidence="5" id="KW-0449">Lipoprotein</keyword>
<feature type="region of interest" description="Disordered" evidence="7">
    <location>
        <begin position="339"/>
        <end position="359"/>
    </location>
</feature>
<dbReference type="GO" id="GO:0003924">
    <property type="term" value="F:GTPase activity"/>
    <property type="evidence" value="ECO:0007669"/>
    <property type="project" value="InterPro"/>
</dbReference>
<evidence type="ECO:0000256" key="7">
    <source>
        <dbReference type="SAM" id="MobiDB-lite"/>
    </source>
</evidence>
<dbReference type="GO" id="GO:0005509">
    <property type="term" value="F:calcium ion binding"/>
    <property type="evidence" value="ECO:0007669"/>
    <property type="project" value="InterPro"/>
</dbReference>
<keyword evidence="2" id="KW-0547">Nucleotide-binding</keyword>